<organism evidence="13 14">
    <name type="scientific">Jimgerdemannia flammicorona</name>
    <dbReference type="NCBI Taxonomy" id="994334"/>
    <lineage>
        <taxon>Eukaryota</taxon>
        <taxon>Fungi</taxon>
        <taxon>Fungi incertae sedis</taxon>
        <taxon>Mucoromycota</taxon>
        <taxon>Mucoromycotina</taxon>
        <taxon>Endogonomycetes</taxon>
        <taxon>Endogonales</taxon>
        <taxon>Endogonaceae</taxon>
        <taxon>Jimgerdemannia</taxon>
    </lineage>
</organism>
<dbReference type="Pfam" id="PF21235">
    <property type="entry name" value="UBA_ARI1"/>
    <property type="match status" value="1"/>
</dbReference>
<keyword evidence="8" id="KW-0862">Zinc</keyword>
<protein>
    <recommendedName>
        <fullName evidence="2">RBR-type E3 ubiquitin transferase</fullName>
        <ecNumber evidence="2">2.3.2.31</ecNumber>
    </recommendedName>
</protein>
<dbReference type="AlphaFoldDB" id="A0A433QSR5"/>
<dbReference type="InterPro" id="IPR048962">
    <property type="entry name" value="ARIH1-like_UBL"/>
</dbReference>
<comment type="catalytic activity">
    <reaction evidence="1">
        <text>[E2 ubiquitin-conjugating enzyme]-S-ubiquitinyl-L-cysteine + [acceptor protein]-L-lysine = [E2 ubiquitin-conjugating enzyme]-L-cysteine + [acceptor protein]-N(6)-ubiquitinyl-L-lysine.</text>
        <dbReference type="EC" id="2.3.2.31"/>
    </reaction>
</comment>
<keyword evidence="5" id="KW-0677">Repeat</keyword>
<dbReference type="PANTHER" id="PTHR11685">
    <property type="entry name" value="RBR FAMILY RING FINGER AND IBR DOMAIN-CONTAINING"/>
    <property type="match status" value="1"/>
</dbReference>
<dbReference type="PROSITE" id="PS00518">
    <property type="entry name" value="ZF_RING_1"/>
    <property type="match status" value="1"/>
</dbReference>
<keyword evidence="4" id="KW-0479">Metal-binding</keyword>
<dbReference type="PROSITE" id="PS51873">
    <property type="entry name" value="TRIAD"/>
    <property type="match status" value="1"/>
</dbReference>
<dbReference type="InterPro" id="IPR031127">
    <property type="entry name" value="E3_UB_ligase_RBR"/>
</dbReference>
<evidence type="ECO:0000259" key="12">
    <source>
        <dbReference type="PROSITE" id="PS51873"/>
    </source>
</evidence>
<feature type="compositionally biased region" description="Acidic residues" evidence="10">
    <location>
        <begin position="344"/>
        <end position="356"/>
    </location>
</feature>
<feature type="domain" description="RING-type" evidence="12">
    <location>
        <begin position="473"/>
        <end position="687"/>
    </location>
</feature>
<dbReference type="Gene3D" id="1.20.120.1750">
    <property type="match status" value="1"/>
</dbReference>
<dbReference type="Pfam" id="PF22191">
    <property type="entry name" value="IBR_1"/>
    <property type="match status" value="1"/>
</dbReference>
<feature type="region of interest" description="Disordered" evidence="10">
    <location>
        <begin position="344"/>
        <end position="365"/>
    </location>
</feature>
<evidence type="ECO:0000259" key="11">
    <source>
        <dbReference type="PROSITE" id="PS50089"/>
    </source>
</evidence>
<keyword evidence="14" id="KW-1185">Reference proteome</keyword>
<dbReference type="Proteomes" id="UP000274822">
    <property type="component" value="Unassembled WGS sequence"/>
</dbReference>
<comment type="caution">
    <text evidence="13">The sequence shown here is derived from an EMBL/GenBank/DDBJ whole genome shotgun (WGS) entry which is preliminary data.</text>
</comment>
<dbReference type="GO" id="GO:0016567">
    <property type="term" value="P:protein ubiquitination"/>
    <property type="evidence" value="ECO:0007669"/>
    <property type="project" value="InterPro"/>
</dbReference>
<evidence type="ECO:0000256" key="9">
    <source>
        <dbReference type="PROSITE-ProRule" id="PRU00175"/>
    </source>
</evidence>
<dbReference type="InterPro" id="IPR018957">
    <property type="entry name" value="Znf_C3HC4_RING-type"/>
</dbReference>
<evidence type="ECO:0000256" key="6">
    <source>
        <dbReference type="ARBA" id="ARBA00022771"/>
    </source>
</evidence>
<evidence type="ECO:0000256" key="2">
    <source>
        <dbReference type="ARBA" id="ARBA00012251"/>
    </source>
</evidence>
<dbReference type="InterPro" id="IPR017907">
    <property type="entry name" value="Znf_RING_CS"/>
</dbReference>
<dbReference type="InterPro" id="IPR001841">
    <property type="entry name" value="Znf_RING"/>
</dbReference>
<dbReference type="PROSITE" id="PS50089">
    <property type="entry name" value="ZF_RING_2"/>
    <property type="match status" value="1"/>
</dbReference>
<dbReference type="Pfam" id="PF01485">
    <property type="entry name" value="IBR"/>
    <property type="match status" value="1"/>
</dbReference>
<sequence length="894" mass="101911">MSQLGSIQRKTRSLLDDLSRARRTWADLNSDSFAIANSLVNARLQQRYVDHPSHWHPSLDAFRDLRERYEQKMALKVAELAGSLVGVVNKMCQLPLIIKAAQHVKMENLMSQLDTLADRARETFGNDFVEGRPLFQTCPLSRFVTNAHAIHLTYTAELITKRALSSTSGLAAVPGREEAMVMLSVWLNQPSLDEERVAEFDDLCGVEMGAEYCVRELAFLLGLQCCWATAGAEPAIGSSGNGDRAAPLSIWLLCSIIDKSWSGRSRNGEKAGVKKRSRWRAAIMATMSHGAAPRITPTPRFFLLFSCCCPPVYTPTTYSPLTITPRNMASDAESDGYIDQVEDTMDEDSEPEDEYDSTSMHSDDDDPFMEEDNEDLGFEGVVADKNRKRTYEVEFSVHSVANIVASQQKEVSQVSSILGIRQEHSATLLRHFRWNKERLIERYMDDPDKVMLKAGIITNNSLVPHWEPAAKFPGFMCDICCDDDADLQTLSLSCRHRFCGNCYRHYLSQKIREEGESRRIQCPQDGCNVIVDEETVKTAMDKETHAKYRSLLNRTYVDDNDYLRWCPAPNCEFAIECHVPASSLQTIVPSVVCQCQHRFCFGCGLGEHQPAVCALVKKWIKKCEDDSETANWISAHTKECPKCHSTIEKNGGCNHMTCRKCKYECKLRFNLRGYPGYDACFYHQQTLTSITSNRTSPFPMRLQSAGCVWDRGRSMGQAGITVTGLMRSHHRMRGVNKQSQGSHWNGICMYYYNRYANHEQSMKLDRDLYSRTEKKMEDMQATSELSWIEVQFLRKAVDTLCQCRMTLKWTYAFAFYLQKNNMTEIFEDNQKDLEMATEQLSELLEKPIEREKVAELRQNVLDKTVYVASRREILLEDTAKGLLEGRWSYIVDLK</sequence>
<dbReference type="GO" id="GO:0061630">
    <property type="term" value="F:ubiquitin protein ligase activity"/>
    <property type="evidence" value="ECO:0007669"/>
    <property type="project" value="UniProtKB-EC"/>
</dbReference>
<dbReference type="InterPro" id="IPR002867">
    <property type="entry name" value="IBR_dom"/>
</dbReference>
<evidence type="ECO:0000256" key="3">
    <source>
        <dbReference type="ARBA" id="ARBA00022679"/>
    </source>
</evidence>
<dbReference type="InterPro" id="IPR013083">
    <property type="entry name" value="Znf_RING/FYVE/PHD"/>
</dbReference>
<gene>
    <name evidence="13" type="ORF">BC938DRAFT_474140</name>
</gene>
<reference evidence="13 14" key="1">
    <citation type="journal article" date="2018" name="New Phytol.">
        <title>Phylogenomics of Endogonaceae and evolution of mycorrhizas within Mucoromycota.</title>
        <authorList>
            <person name="Chang Y."/>
            <person name="Desiro A."/>
            <person name="Na H."/>
            <person name="Sandor L."/>
            <person name="Lipzen A."/>
            <person name="Clum A."/>
            <person name="Barry K."/>
            <person name="Grigoriev I.V."/>
            <person name="Martin F.M."/>
            <person name="Stajich J.E."/>
            <person name="Smith M.E."/>
            <person name="Bonito G."/>
            <person name="Spatafora J.W."/>
        </authorList>
    </citation>
    <scope>NUCLEOTIDE SEQUENCE [LARGE SCALE GENOMIC DNA]</scope>
    <source>
        <strain evidence="13 14">AD002</strain>
    </source>
</reference>
<dbReference type="EC" id="2.3.2.31" evidence="2"/>
<dbReference type="SUPFAM" id="SSF57850">
    <property type="entry name" value="RING/U-box"/>
    <property type="match status" value="3"/>
</dbReference>
<evidence type="ECO:0000256" key="7">
    <source>
        <dbReference type="ARBA" id="ARBA00022786"/>
    </source>
</evidence>
<dbReference type="CDD" id="cd20346">
    <property type="entry name" value="BRcat_RBR_ANKIB1"/>
    <property type="match status" value="1"/>
</dbReference>
<feature type="domain" description="RING-type" evidence="11">
    <location>
        <begin position="477"/>
        <end position="525"/>
    </location>
</feature>
<accession>A0A433QSR5</accession>
<dbReference type="Pfam" id="PF00097">
    <property type="entry name" value="zf-C3HC4"/>
    <property type="match status" value="1"/>
</dbReference>
<evidence type="ECO:0000313" key="14">
    <source>
        <dbReference type="Proteomes" id="UP000274822"/>
    </source>
</evidence>
<dbReference type="GO" id="GO:0008270">
    <property type="term" value="F:zinc ion binding"/>
    <property type="evidence" value="ECO:0007669"/>
    <property type="project" value="UniProtKB-KW"/>
</dbReference>
<dbReference type="FunFam" id="3.30.40.10:FF:000019">
    <property type="entry name" value="RBR-type E3 ubiquitin transferase"/>
    <property type="match status" value="1"/>
</dbReference>
<dbReference type="InterPro" id="IPR045840">
    <property type="entry name" value="Ariadne"/>
</dbReference>
<keyword evidence="7" id="KW-0833">Ubl conjugation pathway</keyword>
<dbReference type="Gene3D" id="3.30.40.10">
    <property type="entry name" value="Zinc/RING finger domain, C3HC4 (zinc finger)"/>
    <property type="match status" value="1"/>
</dbReference>
<dbReference type="InterPro" id="IPR044066">
    <property type="entry name" value="TRIAD_supradom"/>
</dbReference>
<evidence type="ECO:0000256" key="8">
    <source>
        <dbReference type="ARBA" id="ARBA00022833"/>
    </source>
</evidence>
<evidence type="ECO:0000256" key="5">
    <source>
        <dbReference type="ARBA" id="ARBA00022737"/>
    </source>
</evidence>
<keyword evidence="3" id="KW-0808">Transferase</keyword>
<dbReference type="Pfam" id="PF19422">
    <property type="entry name" value="Ariadne"/>
    <property type="match status" value="1"/>
</dbReference>
<proteinExistence type="predicted"/>
<dbReference type="EMBL" id="RBNJ01001737">
    <property type="protein sequence ID" value="RUS32824.1"/>
    <property type="molecule type" value="Genomic_DNA"/>
</dbReference>
<evidence type="ECO:0000256" key="10">
    <source>
        <dbReference type="SAM" id="MobiDB-lite"/>
    </source>
</evidence>
<evidence type="ECO:0000313" key="13">
    <source>
        <dbReference type="EMBL" id="RUS32824.1"/>
    </source>
</evidence>
<keyword evidence="6 9" id="KW-0863">Zinc-finger</keyword>
<dbReference type="SMART" id="SM00647">
    <property type="entry name" value="IBR"/>
    <property type="match status" value="2"/>
</dbReference>
<dbReference type="CDD" id="cd16625">
    <property type="entry name" value="RING-HC_RBR_HEL2-like"/>
    <property type="match status" value="1"/>
</dbReference>
<name>A0A433QSR5_9FUNG</name>
<dbReference type="SMART" id="SM00184">
    <property type="entry name" value="RING"/>
    <property type="match status" value="2"/>
</dbReference>
<evidence type="ECO:0000256" key="4">
    <source>
        <dbReference type="ARBA" id="ARBA00022723"/>
    </source>
</evidence>
<evidence type="ECO:0000256" key="1">
    <source>
        <dbReference type="ARBA" id="ARBA00001798"/>
    </source>
</evidence>